<accession>A0A2T7BA54</accession>
<gene>
    <name evidence="2" type="ORF">BS411_02025</name>
</gene>
<evidence type="ECO:0000256" key="1">
    <source>
        <dbReference type="SAM" id="Phobius"/>
    </source>
</evidence>
<dbReference type="OrthoDB" id="6549072at2"/>
<name>A0A2T7BA54_9ENTR</name>
<proteinExistence type="predicted"/>
<evidence type="ECO:0000313" key="2">
    <source>
        <dbReference type="EMBL" id="PUX26510.1"/>
    </source>
</evidence>
<dbReference type="AlphaFoldDB" id="A0A2T7BA54"/>
<dbReference type="RefSeq" id="WP_075197323.1">
    <property type="nucleotide sequence ID" value="NZ_CP187984.1"/>
</dbReference>
<reference evidence="2" key="1">
    <citation type="submission" date="2016-12" db="EMBL/GenBank/DDBJ databases">
        <title>Analysis of the Molecular Diversity Among Cronobacter Species Isolated from Filth Flies Using a Pan Genomic DNA Microarray.</title>
        <authorList>
            <person name="Pava-Ripoll M."/>
            <person name="Tall B."/>
            <person name="Farber J."/>
            <person name="Fanning S."/>
            <person name="Lehner A."/>
            <person name="Stephan R."/>
            <person name="Pagotto F."/>
            <person name="Iverson C."/>
            <person name="Ziobro G."/>
            <person name="Miller A."/>
            <person name="Pearson R."/>
            <person name="Yan Q."/>
            <person name="Kim M."/>
            <person name="Jeong S."/>
            <person name="Park J."/>
            <person name="Jun S."/>
            <person name="Choi H."/>
            <person name="Chung T."/>
            <person name="Yoo Y."/>
            <person name="Park E."/>
            <person name="Hwang S."/>
            <person name="Lee B."/>
            <person name="Sathyamoorthy V."/>
            <person name="Carter L."/>
            <person name="Mammel M."/>
            <person name="Jackson S."/>
            <person name="Kothary M."/>
            <person name="Patel I."/>
            <person name="Grim C."/>
            <person name="Gopinath G."/>
            <person name="Gangiredla J."/>
            <person name="Chase H."/>
        </authorList>
    </citation>
    <scope>NUCLEOTIDE SEQUENCE [LARGE SCALE GENOMIC DNA]</scope>
    <source>
        <strain evidence="2">MOD1-Sh41s</strain>
    </source>
</reference>
<feature type="transmembrane region" description="Helical" evidence="1">
    <location>
        <begin position="7"/>
        <end position="26"/>
    </location>
</feature>
<protein>
    <submittedName>
        <fullName evidence="2">Uncharacterized protein</fullName>
    </submittedName>
</protein>
<keyword evidence="1" id="KW-0472">Membrane</keyword>
<sequence length="247" mass="28472">MKVINIMLMVIVGILLLISVMIFFQVSQSDLSKIKDWWAPLSAVATAGTFVVALIALLKAPNWFNQKTNEEGYSIANQIIYTDLPEIRILSNKFRVKFTAFCYNAFQSLNNEKVNESYTNSLIVDAETLINELTSANYSLIKKLGSLKRYKWYPNAKLNENLKLLNEIIKETNDLKSDSDIEMDKLLVTFMYVDRRNELTDDDRQLFKKSVQDIVGRCHELHRNTTSIISKITDSDHPITHFFVHPK</sequence>
<keyword evidence="1" id="KW-1133">Transmembrane helix</keyword>
<comment type="caution">
    <text evidence="2">The sequence shown here is derived from an EMBL/GenBank/DDBJ whole genome shotgun (WGS) entry which is preliminary data.</text>
</comment>
<dbReference type="EMBL" id="MSAG01000002">
    <property type="protein sequence ID" value="PUX26510.1"/>
    <property type="molecule type" value="Genomic_DNA"/>
</dbReference>
<organism evidence="2">
    <name type="scientific">Cronobacter turicensis</name>
    <dbReference type="NCBI Taxonomy" id="413502"/>
    <lineage>
        <taxon>Bacteria</taxon>
        <taxon>Pseudomonadati</taxon>
        <taxon>Pseudomonadota</taxon>
        <taxon>Gammaproteobacteria</taxon>
        <taxon>Enterobacterales</taxon>
        <taxon>Enterobacteriaceae</taxon>
        <taxon>Cronobacter</taxon>
    </lineage>
</organism>
<feature type="transmembrane region" description="Helical" evidence="1">
    <location>
        <begin position="38"/>
        <end position="58"/>
    </location>
</feature>
<keyword evidence="1" id="KW-0812">Transmembrane</keyword>